<dbReference type="Gene3D" id="1.20.1250.20">
    <property type="entry name" value="MFS general substrate transporter like domains"/>
    <property type="match status" value="1"/>
</dbReference>
<reference evidence="6" key="1">
    <citation type="submission" date="2015-06" db="EMBL/GenBank/DDBJ databases">
        <authorList>
            <person name="Nguyen H."/>
        </authorList>
    </citation>
    <scope>NUCLEOTIDE SEQUENCE</scope>
    <source>
        <strain evidence="6">DAOM 180753</strain>
    </source>
</reference>
<dbReference type="AlphaFoldDB" id="A0AAI9XD94"/>
<dbReference type="Proteomes" id="UP001227192">
    <property type="component" value="Unassembled WGS sequence"/>
</dbReference>
<evidence type="ECO:0000256" key="3">
    <source>
        <dbReference type="ARBA" id="ARBA00022989"/>
    </source>
</evidence>
<evidence type="ECO:0000256" key="4">
    <source>
        <dbReference type="ARBA" id="ARBA00023136"/>
    </source>
</evidence>
<dbReference type="EMBL" id="LACB01000005">
    <property type="protein sequence ID" value="KAJ9492855.1"/>
    <property type="molecule type" value="Genomic_DNA"/>
</dbReference>
<protein>
    <submittedName>
        <fullName evidence="6">Uncharacterized protein</fullName>
    </submittedName>
</protein>
<keyword evidence="2 5" id="KW-0812">Transmembrane</keyword>
<comment type="caution">
    <text evidence="6">The sequence shown here is derived from an EMBL/GenBank/DDBJ whole genome shotgun (WGS) entry which is preliminary data.</text>
</comment>
<gene>
    <name evidence="6" type="ORF">VN97_g366</name>
</gene>
<sequence>MFNVMTSRTYFLFAGLNLIWIPIVYLFYPETRNRSLESIDALFSTPSPFYWKMEQAYKLHGDVLAEHGVNGSEAYSDGKAELTTSPSPV</sequence>
<dbReference type="InterPro" id="IPR005828">
    <property type="entry name" value="MFS_sugar_transport-like"/>
</dbReference>
<dbReference type="GO" id="GO:0005351">
    <property type="term" value="F:carbohydrate:proton symporter activity"/>
    <property type="evidence" value="ECO:0007669"/>
    <property type="project" value="TreeGrafter"/>
</dbReference>
<feature type="transmembrane region" description="Helical" evidence="5">
    <location>
        <begin position="9"/>
        <end position="28"/>
    </location>
</feature>
<organism evidence="6 7">
    <name type="scientific">Penicillium thymicola</name>
    <dbReference type="NCBI Taxonomy" id="293382"/>
    <lineage>
        <taxon>Eukaryota</taxon>
        <taxon>Fungi</taxon>
        <taxon>Dikarya</taxon>
        <taxon>Ascomycota</taxon>
        <taxon>Pezizomycotina</taxon>
        <taxon>Eurotiomycetes</taxon>
        <taxon>Eurotiomycetidae</taxon>
        <taxon>Eurotiales</taxon>
        <taxon>Aspergillaceae</taxon>
        <taxon>Penicillium</taxon>
    </lineage>
</organism>
<dbReference type="Pfam" id="PF00083">
    <property type="entry name" value="Sugar_tr"/>
    <property type="match status" value="1"/>
</dbReference>
<keyword evidence="7" id="KW-1185">Reference proteome</keyword>
<evidence type="ECO:0000256" key="1">
    <source>
        <dbReference type="ARBA" id="ARBA00004141"/>
    </source>
</evidence>
<evidence type="ECO:0000313" key="7">
    <source>
        <dbReference type="Proteomes" id="UP001227192"/>
    </source>
</evidence>
<dbReference type="GO" id="GO:0016020">
    <property type="term" value="C:membrane"/>
    <property type="evidence" value="ECO:0007669"/>
    <property type="project" value="UniProtKB-SubCell"/>
</dbReference>
<keyword evidence="4 5" id="KW-0472">Membrane</keyword>
<dbReference type="PANTHER" id="PTHR48022:SF44">
    <property type="entry name" value="SUGAR TRANSPORTER, PUTATIVE (AFU_ORTHOLOGUE AFUA_4G14610)-RELATED"/>
    <property type="match status" value="1"/>
</dbReference>
<dbReference type="InterPro" id="IPR036259">
    <property type="entry name" value="MFS_trans_sf"/>
</dbReference>
<accession>A0AAI9XD94</accession>
<comment type="subcellular location">
    <subcellularLocation>
        <location evidence="1">Membrane</location>
        <topology evidence="1">Multi-pass membrane protein</topology>
    </subcellularLocation>
</comment>
<proteinExistence type="predicted"/>
<keyword evidence="3 5" id="KW-1133">Transmembrane helix</keyword>
<reference evidence="6" key="2">
    <citation type="journal article" date="2016" name="Fungal Biol.">
        <title>Ochratoxin A production by Penicillium thymicola.</title>
        <authorList>
            <person name="Nguyen H.D.T."/>
            <person name="McMullin D.R."/>
            <person name="Ponomareva E."/>
            <person name="Riley R."/>
            <person name="Pomraning K.R."/>
            <person name="Baker S.E."/>
            <person name="Seifert K.A."/>
        </authorList>
    </citation>
    <scope>NUCLEOTIDE SEQUENCE</scope>
    <source>
        <strain evidence="6">DAOM 180753</strain>
    </source>
</reference>
<evidence type="ECO:0000256" key="2">
    <source>
        <dbReference type="ARBA" id="ARBA00022692"/>
    </source>
</evidence>
<evidence type="ECO:0000313" key="6">
    <source>
        <dbReference type="EMBL" id="KAJ9492855.1"/>
    </source>
</evidence>
<dbReference type="PANTHER" id="PTHR48022">
    <property type="entry name" value="PLASTIDIC GLUCOSE TRANSPORTER 4"/>
    <property type="match status" value="1"/>
</dbReference>
<evidence type="ECO:0000256" key="5">
    <source>
        <dbReference type="SAM" id="Phobius"/>
    </source>
</evidence>
<name>A0AAI9XD94_PENTH</name>
<dbReference type="InterPro" id="IPR050360">
    <property type="entry name" value="MFS_Sugar_Transporters"/>
</dbReference>